<proteinExistence type="predicted"/>
<accession>A0AAN8NVH2</accession>
<comment type="caution">
    <text evidence="1">The sequence shown here is derived from an EMBL/GenBank/DDBJ whole genome shotgun (WGS) entry which is preliminary data.</text>
</comment>
<gene>
    <name evidence="1" type="ORF">TWF506_008210</name>
</gene>
<dbReference type="SUPFAM" id="SSF51101">
    <property type="entry name" value="Mannose-binding lectins"/>
    <property type="match status" value="1"/>
</dbReference>
<evidence type="ECO:0000313" key="1">
    <source>
        <dbReference type="EMBL" id="KAK6513774.1"/>
    </source>
</evidence>
<dbReference type="InterPro" id="IPR036404">
    <property type="entry name" value="Jacalin-like_lectin_dom_sf"/>
</dbReference>
<dbReference type="Proteomes" id="UP001307849">
    <property type="component" value="Unassembled WGS sequence"/>
</dbReference>
<reference evidence="1 2" key="1">
    <citation type="submission" date="2019-10" db="EMBL/GenBank/DDBJ databases">
        <authorList>
            <person name="Palmer J.M."/>
        </authorList>
    </citation>
    <scope>NUCLEOTIDE SEQUENCE [LARGE SCALE GENOMIC DNA]</scope>
    <source>
        <strain evidence="1 2">TWF506</strain>
    </source>
</reference>
<protein>
    <submittedName>
        <fullName evidence="1">Uncharacterized protein</fullName>
    </submittedName>
</protein>
<sequence length="269" mass="29806">MEGSMTYNAFTRHIVSDSRLRIRAPGAGVGDVPENSGDKLFEDDRIANLALVLAAGDAVRRRRGHHSCQEERDVSNRPGDAYIVIPTPRARIYPPHAGFDNLSRFHDMDDLPPSWSEKNNIPKVKSLRLYYDPLENGIISLKSYELEHTTGQVITNPPGILNTRLYFPSTEICLDEDEYIDTCRYGMQPAGDYWHSFEVVTDFMVQTSKGRVLAIGELNCSWDFDIIAPPGYAMAGFHGYGIDVPVLETGGAYIASGGIACLGCIFAKI</sequence>
<name>A0AAN8NVH2_9PEZI</name>
<dbReference type="EMBL" id="JAVHJM010000005">
    <property type="protein sequence ID" value="KAK6513774.1"/>
    <property type="molecule type" value="Genomic_DNA"/>
</dbReference>
<organism evidence="1 2">
    <name type="scientific">Arthrobotrys conoides</name>
    <dbReference type="NCBI Taxonomy" id="74498"/>
    <lineage>
        <taxon>Eukaryota</taxon>
        <taxon>Fungi</taxon>
        <taxon>Dikarya</taxon>
        <taxon>Ascomycota</taxon>
        <taxon>Pezizomycotina</taxon>
        <taxon>Orbiliomycetes</taxon>
        <taxon>Orbiliales</taxon>
        <taxon>Orbiliaceae</taxon>
        <taxon>Arthrobotrys</taxon>
    </lineage>
</organism>
<dbReference type="AlphaFoldDB" id="A0AAN8NVH2"/>
<keyword evidence="2" id="KW-1185">Reference proteome</keyword>
<evidence type="ECO:0000313" key="2">
    <source>
        <dbReference type="Proteomes" id="UP001307849"/>
    </source>
</evidence>